<dbReference type="InterPro" id="IPR003593">
    <property type="entry name" value="AAA+_ATPase"/>
</dbReference>
<evidence type="ECO:0000313" key="3">
    <source>
        <dbReference type="Proteomes" id="UP000184171"/>
    </source>
</evidence>
<dbReference type="AlphaFoldDB" id="A0A1M6DG51"/>
<dbReference type="InterPro" id="IPR049945">
    <property type="entry name" value="AAA_22"/>
</dbReference>
<evidence type="ECO:0000313" key="2">
    <source>
        <dbReference type="EMBL" id="SHI72093.1"/>
    </source>
</evidence>
<dbReference type="Pfam" id="PF13401">
    <property type="entry name" value="AAA_22"/>
    <property type="match status" value="1"/>
</dbReference>
<dbReference type="Gene3D" id="3.40.50.300">
    <property type="entry name" value="P-loop containing nucleotide triphosphate hydrolases"/>
    <property type="match status" value="1"/>
</dbReference>
<dbReference type="GO" id="GO:0016887">
    <property type="term" value="F:ATP hydrolysis activity"/>
    <property type="evidence" value="ECO:0007669"/>
    <property type="project" value="InterPro"/>
</dbReference>
<name>A0A1M6DG51_MALRU</name>
<dbReference type="PANTHER" id="PTHR35894:SF1">
    <property type="entry name" value="PHOSPHORIBULOKINASE _ URIDINE KINASE FAMILY"/>
    <property type="match status" value="1"/>
</dbReference>
<sequence length="267" mass="29893">MYKSFYGLRTRPFAKTPDPQFLFLSRSHREALARMLHAVEERDMVLLTGGIGCGKTTLSRALMDELGENYRIVLLTNPRMSPLEFLQALALRLGIEPPADNKSELLEQLGTQLYQLYQQQVHPVLIVDEAQLIPHKDVFDEIRLLTNYQLDDVNLISVILLGQPELVKRLGHQVYEPLRQRIGIQFNLKPLASAEVADYLKHRLVCSGGDENLFSADAAEKIAQISAGIPRRINQLASLALLEGFGRGVRQIDAAVIAAVEDELEGL</sequence>
<dbReference type="PANTHER" id="PTHR35894">
    <property type="entry name" value="GENERAL SECRETION PATHWAY PROTEIN A-RELATED"/>
    <property type="match status" value="1"/>
</dbReference>
<dbReference type="OrthoDB" id="9779230at2"/>
<proteinExistence type="predicted"/>
<dbReference type="STRING" id="1122189.SAMN02745165_00665"/>
<feature type="domain" description="AAA+ ATPase" evidence="1">
    <location>
        <begin position="41"/>
        <end position="165"/>
    </location>
</feature>
<dbReference type="Proteomes" id="UP000184171">
    <property type="component" value="Unassembled WGS sequence"/>
</dbReference>
<evidence type="ECO:0000259" key="1">
    <source>
        <dbReference type="SMART" id="SM00382"/>
    </source>
</evidence>
<dbReference type="InterPro" id="IPR052026">
    <property type="entry name" value="ExeA_AAA_ATPase_DNA-bind"/>
</dbReference>
<dbReference type="SUPFAM" id="SSF52540">
    <property type="entry name" value="P-loop containing nucleoside triphosphate hydrolases"/>
    <property type="match status" value="1"/>
</dbReference>
<organism evidence="2 3">
    <name type="scientific">Malonomonas rubra DSM 5091</name>
    <dbReference type="NCBI Taxonomy" id="1122189"/>
    <lineage>
        <taxon>Bacteria</taxon>
        <taxon>Pseudomonadati</taxon>
        <taxon>Thermodesulfobacteriota</taxon>
        <taxon>Desulfuromonadia</taxon>
        <taxon>Desulfuromonadales</taxon>
        <taxon>Geopsychrobacteraceae</taxon>
        <taxon>Malonomonas</taxon>
    </lineage>
</organism>
<dbReference type="InterPro" id="IPR027417">
    <property type="entry name" value="P-loop_NTPase"/>
</dbReference>
<gene>
    <name evidence="2" type="ORF">SAMN02745165_00665</name>
</gene>
<protein>
    <submittedName>
        <fullName evidence="2">Type II secretory pathway, component ExeA (Predicted ATPase)</fullName>
    </submittedName>
</protein>
<dbReference type="EMBL" id="FQZT01000002">
    <property type="protein sequence ID" value="SHI72093.1"/>
    <property type="molecule type" value="Genomic_DNA"/>
</dbReference>
<accession>A0A1M6DG51</accession>
<reference evidence="2 3" key="1">
    <citation type="submission" date="2016-11" db="EMBL/GenBank/DDBJ databases">
        <authorList>
            <person name="Jaros S."/>
            <person name="Januszkiewicz K."/>
            <person name="Wedrychowicz H."/>
        </authorList>
    </citation>
    <scope>NUCLEOTIDE SEQUENCE [LARGE SCALE GENOMIC DNA]</scope>
    <source>
        <strain evidence="2 3">DSM 5091</strain>
    </source>
</reference>
<keyword evidence="3" id="KW-1185">Reference proteome</keyword>
<dbReference type="RefSeq" id="WP_072905558.1">
    <property type="nucleotide sequence ID" value="NZ_FQZT01000002.1"/>
</dbReference>
<dbReference type="SMART" id="SM00382">
    <property type="entry name" value="AAA"/>
    <property type="match status" value="1"/>
</dbReference>